<sequence>MEKLEMEKVISGLLTVNGCDPEKDTYVDITRLSCRLGFKVVNAELKKDEEGFIVIAPSCVNLESDFGNKVIVVNNKMRFKWKRFIIARQFAHFVLHYKIGSVYLHKENKKVEKGTEEKEASYFAAALLMPRASFSLKYKKCKQSGVFGNALLFRLSAIYKAPLEIVAFRIEAIEEMKKDNDNV</sequence>
<dbReference type="InterPro" id="IPR010359">
    <property type="entry name" value="IrrE_HExxH"/>
</dbReference>
<dbReference type="EMBL" id="QRNJ01000088">
    <property type="protein sequence ID" value="RHK33593.1"/>
    <property type="molecule type" value="Genomic_DNA"/>
</dbReference>
<dbReference type="Proteomes" id="UP000283497">
    <property type="component" value="Unassembled WGS sequence"/>
</dbReference>
<accession>A0A415G3K5</accession>
<dbReference type="PANTHER" id="PTHR43236">
    <property type="entry name" value="ANTITOXIN HIGA1"/>
    <property type="match status" value="1"/>
</dbReference>
<dbReference type="Pfam" id="PF06114">
    <property type="entry name" value="Peptidase_M78"/>
    <property type="match status" value="1"/>
</dbReference>
<evidence type="ECO:0000313" key="2">
    <source>
        <dbReference type="EMBL" id="RHK33593.1"/>
    </source>
</evidence>
<dbReference type="Gene3D" id="1.10.10.2910">
    <property type="match status" value="1"/>
</dbReference>
<evidence type="ECO:0000259" key="1">
    <source>
        <dbReference type="Pfam" id="PF06114"/>
    </source>
</evidence>
<organism evidence="2 3">
    <name type="scientific">Anaerobutyricum hallii</name>
    <dbReference type="NCBI Taxonomy" id="39488"/>
    <lineage>
        <taxon>Bacteria</taxon>
        <taxon>Bacillati</taxon>
        <taxon>Bacillota</taxon>
        <taxon>Clostridia</taxon>
        <taxon>Lachnospirales</taxon>
        <taxon>Lachnospiraceae</taxon>
        <taxon>Anaerobutyricum</taxon>
    </lineage>
</organism>
<dbReference type="PANTHER" id="PTHR43236:SF2">
    <property type="entry name" value="BLL0069 PROTEIN"/>
    <property type="match status" value="1"/>
</dbReference>
<protein>
    <submittedName>
        <fullName evidence="2">ImmA/IrrE family metallo-endopeptidase</fullName>
    </submittedName>
</protein>
<name>A0A415G3K5_9FIRM</name>
<dbReference type="AlphaFoldDB" id="A0A415G3K5"/>
<proteinExistence type="predicted"/>
<dbReference type="InterPro" id="IPR052345">
    <property type="entry name" value="Rad_response_metalloprotease"/>
</dbReference>
<gene>
    <name evidence="2" type="ORF">DW068_15425</name>
</gene>
<reference evidence="2 3" key="1">
    <citation type="submission" date="2018-08" db="EMBL/GenBank/DDBJ databases">
        <title>A genome reference for cultivated species of the human gut microbiota.</title>
        <authorList>
            <person name="Zou Y."/>
            <person name="Xue W."/>
            <person name="Luo G."/>
        </authorList>
    </citation>
    <scope>NUCLEOTIDE SEQUENCE [LARGE SCALE GENOMIC DNA]</scope>
    <source>
        <strain evidence="2 3">AF45-14BH</strain>
    </source>
</reference>
<evidence type="ECO:0000313" key="3">
    <source>
        <dbReference type="Proteomes" id="UP000283497"/>
    </source>
</evidence>
<feature type="domain" description="IrrE N-terminal-like" evidence="1">
    <location>
        <begin position="65"/>
        <end position="170"/>
    </location>
</feature>
<comment type="caution">
    <text evidence="2">The sequence shown here is derived from an EMBL/GenBank/DDBJ whole genome shotgun (WGS) entry which is preliminary data.</text>
</comment>